<dbReference type="GO" id="GO:0004843">
    <property type="term" value="F:cysteine-type deubiquitinase activity"/>
    <property type="evidence" value="ECO:0007669"/>
    <property type="project" value="UniProtKB-EC"/>
</dbReference>
<feature type="region of interest" description="Disordered" evidence="7">
    <location>
        <begin position="1684"/>
        <end position="1710"/>
    </location>
</feature>
<feature type="domain" description="DUF6606" evidence="10">
    <location>
        <begin position="20"/>
        <end position="102"/>
    </location>
</feature>
<dbReference type="InterPro" id="IPR022099">
    <property type="entry name" value="DUF3638"/>
</dbReference>
<evidence type="ECO:0000259" key="8">
    <source>
        <dbReference type="Pfam" id="PF12340"/>
    </source>
</evidence>
<evidence type="ECO:0000256" key="4">
    <source>
        <dbReference type="ARBA" id="ARBA00022786"/>
    </source>
</evidence>
<dbReference type="OrthoDB" id="3182339at2759"/>
<evidence type="ECO:0000256" key="5">
    <source>
        <dbReference type="ARBA" id="ARBA00022801"/>
    </source>
</evidence>
<keyword evidence="3" id="KW-0645">Protease</keyword>
<name>A0A318Z874_9EURO</name>
<dbReference type="Pfam" id="PF12340">
    <property type="entry name" value="DUF3638"/>
    <property type="match status" value="1"/>
</dbReference>
<dbReference type="PANTHER" id="PTHR13367">
    <property type="entry name" value="UBIQUITIN THIOESTERASE"/>
    <property type="match status" value="1"/>
</dbReference>
<evidence type="ECO:0000256" key="3">
    <source>
        <dbReference type="ARBA" id="ARBA00022670"/>
    </source>
</evidence>
<reference evidence="11 12" key="1">
    <citation type="submission" date="2016-12" db="EMBL/GenBank/DDBJ databases">
        <title>The genomes of Aspergillus section Nigri reveals drivers in fungal speciation.</title>
        <authorList>
            <consortium name="DOE Joint Genome Institute"/>
            <person name="Vesth T.C."/>
            <person name="Nybo J."/>
            <person name="Theobald S."/>
            <person name="Brandl J."/>
            <person name="Frisvad J.C."/>
            <person name="Nielsen K.F."/>
            <person name="Lyhne E.K."/>
            <person name="Kogle M.E."/>
            <person name="Kuo A."/>
            <person name="Riley R."/>
            <person name="Clum A."/>
            <person name="Nolan M."/>
            <person name="Lipzen A."/>
            <person name="Salamov A."/>
            <person name="Henrissat B."/>
            <person name="Wiebenga A."/>
            <person name="De Vries R.P."/>
            <person name="Grigoriev I.V."/>
            <person name="Mortensen U.H."/>
            <person name="Andersen M.R."/>
            <person name="Baker S.E."/>
        </authorList>
    </citation>
    <scope>NUCLEOTIDE SEQUENCE [LARGE SCALE GENOMIC DNA]</scope>
    <source>
        <strain evidence="11 12">JOP 1030-1</strain>
    </source>
</reference>
<dbReference type="STRING" id="1450539.A0A318Z874"/>
<dbReference type="InterPro" id="IPR046541">
    <property type="entry name" value="DUF6606"/>
</dbReference>
<evidence type="ECO:0000313" key="12">
    <source>
        <dbReference type="Proteomes" id="UP000248349"/>
    </source>
</evidence>
<dbReference type="GO" id="GO:0006508">
    <property type="term" value="P:proteolysis"/>
    <property type="evidence" value="ECO:0007669"/>
    <property type="project" value="UniProtKB-KW"/>
</dbReference>
<feature type="compositionally biased region" description="Basic and acidic residues" evidence="7">
    <location>
        <begin position="1690"/>
        <end position="1710"/>
    </location>
</feature>
<feature type="domain" description="DUF6606" evidence="10">
    <location>
        <begin position="103"/>
        <end position="263"/>
    </location>
</feature>
<dbReference type="Pfam" id="PF12359">
    <property type="entry name" value="DUF3645"/>
    <property type="match status" value="1"/>
</dbReference>
<dbReference type="EC" id="3.4.19.12" evidence="2"/>
<dbReference type="InterPro" id="IPR022105">
    <property type="entry name" value="DUF3645"/>
</dbReference>
<evidence type="ECO:0000313" key="11">
    <source>
        <dbReference type="EMBL" id="PYH42617.1"/>
    </source>
</evidence>
<sequence>MATSSSVKDQGMPLEQCLYLFHHVFLPPRLPQEEDYRPELDILLLTTVIDALHGFRRNAPVCHVGTLTMVIQMMLRFRKILGIQGELNEDELRQAFRNLSTEESFELSPRNRAIITTLGRLQRQFPGPTIALSLDTFNQPELQDIMAQTLAKMSYQPAVGTMAKVHKAGELHDEDRDTTHPKMVTELFMAFLRSVCTDTQAVQIMKNTRDDVMWLNSRRPWRRSSLWLMARVVLQLCFRRFTTFHETDDMYKHVMVYFLGSMLRLSHEVLPSENLHCMSAKILRRLLKLSFSNKSHWYSPIQRALEKAKDTIQHRWRKVMARQARHNHLSDLAGLNFSHDIYCSIPSLDIYLEGLNAFKHVARELPENLHPFSALAKLSTQNLPSYLDLQDPSYQAHNLAALEDWVSSNLDFWLNGCIDAEDTCARLGRLINDYHSVASSAYSNNPEAFSCMLLTILELWIACDRSATHIHEILNDYDANVPVNIFCSLLLPFRSQMERLARAEEYLRQRRLRAKQHGWGIFWQFGTVSFFAVRYFDQSNDHQRLLREIQDRAQHERLSKVKELQSLQQRYLNLMALADKTQCMYTSTTLKAHPRIIQRVHDPKCPKEAYKQQANSLHIQVHEWPLPQNPLKAKSTVFELNLPRPFRCWRDNTIFFLVDVLRLGYQVLEKPVYEFQPQLQKGLRGFFKQGDGGQRIGLLSEIKPHTRTQAWTKYSQCHCGRCKRCFVTAMTDRLEIANMCSYKLPMRSTQLQRFLFRPPPATNAGPSPNTVIASQDTCPSHMSLEEYKALCTMPLGFQIQWQNVLLQLTIPLVDYKKVETNIFIHQIMNQAGPSTPDSTLRIGHSILSDELLTGRLLEQIEWTIARIKGNWELAQGLNALIRLTLRILSLSQSTKIHELCLQRLGQLRDIALDWIKLVQDKASRARDEKHRNALFARSMHLSLICAETFDTEFFLKRQLGSPADASIFLQCCMLIHDRKGLAMSGDIFLPIMYQRWRNLTYRCLPILADSILHHQSAALDMAIAQVWATYRAGSSWSAVAETDRCWLYTYSAQQNIGEQGLPVHYNILTGELLVNGLPLARLPSDYEQHETYKTLFGETLLEVMPSDVPGMQFCCQNLHLGHTVHFSRRQIRGLNSHDLCIEATKDKSTINFVPPRLLAGLLPDAFVTDHVHWYHKADASVEFRPKANAWMTSSSNWKLHRLQREHGGVAWYLVKGERVLVNMRSRTGRCISRILRPLEKRANLHCSLISGFTTLEVDLPRLQLGFDLQSGSSVVLSRQHRGMFIDPNQSLDTLIGLRNKLLLIDEVKQNRVILIPEGPVHWRRSKYHTKVKIKRRASNKIHVYTVDRQLGRLIDDESLQSRLFLCYLHALTSSCVPDPLTQKSGTDQALSILRSASVRSFVQLEPGCCAILSRIAELTPGRRYYPLEARVMQTVHWDSGLGCLAQHNEFYTEVTEIFEQDTRMRIFCPEQPETYHELPAMESMLLRRDQIRSSTFRVAEYGAEKHTSEYDRPYNGLDQTRNSVEGLQAFRLSSMVYNGLRSFVVQKMNQEELAGYLWSAFESMPSVDGPQMQIDTSKIGYDARLLLDPTLYIYTNWYSIHRMLSANKTRLNKYSLMMWLSTLAFSRMFRLDVLELLASLYTVPEMASIPVPEHTSFVLIEGYRFDSDTLRAKLELTALERTRQPRPKRKGLESQDEFVSRRNEQQDDNRSETLKEFIGYLKEQWPAPEPLYYYEANGTSPRFSDYFDKNTAINCACDLFSAWFSNLKFHEYVTTMTLTLRAQPVTNLYEPSYIDTLRAQPVSRARAFVCIDDLLSSEPPPPKEAPRLSEILHCHTPSTERDNMLAFLNRLEMLSSSDYERVYVERLRGSFEAMQASRKVFSLSENVEEVNSVLLEHLAHCDEHYRELHHAVMSAMRPSNALLEPPGIKDLIIYQALRTVAGDAHMPAISTETLLRQLTRRRWREIPERWKACFIAYGLAVTAVQRAKRLVKSLRKPDDLIRELQNPGHANWDPHQYPESLLLEVENGILVREAQEQIAQQMRSLIPGENMVVQLNMGEGKSSVIVPIVALNYANGADLARVLVARPQSKQMLQMLVSKLGGLLDRRVYHLPISRSLNLDVFKAEIVRQIMKDCITNGGVLLVQPEHLLSLKLMCLECFITGREDIGQSLLDSLEFCRRHARDIVDESDEVFSVRFELVYTMGAQNMLEMSPERWNIIHEVLRLVPIFAPGVKEVYPDSIEINDSLPGSFPKLRILHCATQNVAQQELLFRIAKHICDTGIGNLPISRQPVKIQEALLTYILKERLTVDEIITVQSPSSNVWTSIWRNPLLLLRGLFAGGILGFCFGRKRFRVNYGPDPTRKPPTRLSVPYRAKDSPVPRAELSHPDVVITLTSLSYYYAGLSDDEITLAFNRLLQSDQSDIEYRAWVQNAPGLSNEYHHLFGVNLDDHNHCVVHVFPRFRFSKAVIDYFLSNIVFLKEMRQFPSKLSASGWDLGEVKVHPTGGFSGTNDSREALPLDVAQRDLPEQSHTNALVLENLLRSENSVSFIPAPVQSPELHGLISNAQNLLNNVVALNPPVQVILDVGAQILEMDSQQVSRTWLGMVESIAQLEAVVFIDNEHEICVLDRNGRVEQLQISPFANRLDACLVFLDEAHTRGIDLKLPANYRAAVTLGPDITKDKLVQACMRLRKLGHGQSVTFCVPKEIEAKLFTLTGTHDRTGADVSDILLWAISETWIDMQRSISLWATQGARFEHQCALWSMVQREGDETRMSQNHSIRFLEPESQSLVNRYGPRPATLPFLRQGWEESKNMRRILDRYNEFCGANHRAVDLSEEQERELAPEFEEERQLQRPGPVDPECHSLDPDLLSFITSGKLIKDSKSYLPAFELRETSAAAHLDVSEFPSGLYVTQDFARTVIRSKKNRFELDSYQRPVQWILLSKTAKYAIILYVQSYREYQELCAFLGVASTKTLEGLTVAADGFIVGGKDKPKTTFSQSPLKFLKILMSQIRKDCQDISKTHLGKIIDGVLLTPEDFRDALAPDTIHSGNESCRLTLPHAPSGG</sequence>
<dbReference type="Proteomes" id="UP000248349">
    <property type="component" value="Unassembled WGS sequence"/>
</dbReference>
<organism evidence="11 12">
    <name type="scientific">Aspergillus saccharolyticus JOP 1030-1</name>
    <dbReference type="NCBI Taxonomy" id="1450539"/>
    <lineage>
        <taxon>Eukaryota</taxon>
        <taxon>Fungi</taxon>
        <taxon>Dikarya</taxon>
        <taxon>Ascomycota</taxon>
        <taxon>Pezizomycotina</taxon>
        <taxon>Eurotiomycetes</taxon>
        <taxon>Eurotiomycetidae</taxon>
        <taxon>Eurotiales</taxon>
        <taxon>Aspergillaceae</taxon>
        <taxon>Aspergillus</taxon>
        <taxon>Aspergillus subgen. Circumdati</taxon>
    </lineage>
</organism>
<keyword evidence="5" id="KW-0378">Hydrolase</keyword>
<feature type="domain" description="DUF3638" evidence="8">
    <location>
        <begin position="2009"/>
        <end position="2229"/>
    </location>
</feature>
<evidence type="ECO:0000256" key="6">
    <source>
        <dbReference type="ARBA" id="ARBA00022807"/>
    </source>
</evidence>
<accession>A0A318Z874</accession>
<dbReference type="EMBL" id="KZ821250">
    <property type="protein sequence ID" value="PYH42617.1"/>
    <property type="molecule type" value="Genomic_DNA"/>
</dbReference>
<dbReference type="Pfam" id="PF20255">
    <property type="entry name" value="DUF6606"/>
    <property type="match status" value="2"/>
</dbReference>
<keyword evidence="6" id="KW-0788">Thiol protease</keyword>
<gene>
    <name evidence="11" type="ORF">BP01DRAFT_404617</name>
</gene>
<dbReference type="PANTHER" id="PTHR13367:SF34">
    <property type="match status" value="1"/>
</dbReference>
<evidence type="ECO:0000256" key="2">
    <source>
        <dbReference type="ARBA" id="ARBA00012759"/>
    </source>
</evidence>
<dbReference type="RefSeq" id="XP_025428599.1">
    <property type="nucleotide sequence ID" value="XM_025578713.1"/>
</dbReference>
<evidence type="ECO:0000256" key="1">
    <source>
        <dbReference type="ARBA" id="ARBA00000707"/>
    </source>
</evidence>
<comment type="catalytic activity">
    <reaction evidence="1">
        <text>Thiol-dependent hydrolysis of ester, thioester, amide, peptide and isopeptide bonds formed by the C-terminal Gly of ubiquitin (a 76-residue protein attached to proteins as an intracellular targeting signal).</text>
        <dbReference type="EC" id="3.4.19.12"/>
    </reaction>
</comment>
<dbReference type="InterPro" id="IPR051346">
    <property type="entry name" value="OTU_Deubiquitinase"/>
</dbReference>
<keyword evidence="4" id="KW-0833">Ubl conjugation pathway</keyword>
<keyword evidence="12" id="KW-1185">Reference proteome</keyword>
<feature type="domain" description="DUF3645" evidence="9">
    <location>
        <begin position="2358"/>
        <end position="2393"/>
    </location>
</feature>
<proteinExistence type="predicted"/>
<protein>
    <recommendedName>
        <fullName evidence="2">ubiquitinyl hydrolase 1</fullName>
        <ecNumber evidence="2">3.4.19.12</ecNumber>
    </recommendedName>
</protein>
<evidence type="ECO:0000259" key="10">
    <source>
        <dbReference type="Pfam" id="PF20255"/>
    </source>
</evidence>
<evidence type="ECO:0000259" key="9">
    <source>
        <dbReference type="Pfam" id="PF12359"/>
    </source>
</evidence>
<dbReference type="GeneID" id="37079942"/>
<evidence type="ECO:0000256" key="7">
    <source>
        <dbReference type="SAM" id="MobiDB-lite"/>
    </source>
</evidence>